<sequence length="196" mass="22549">MRFLIICFCVGIISGASIKDTDIYTKWNVDSINTCNLSMLQDLECNNLKILESDARYNDKNPYFVYGFDFNFFIDNLEGSYPLWATRTLFRASIFPEIGMEFYNQSIRVGGYYMMDMGERVPSLENSGLSLYYSTATKNFNGFFGIFPRKHWIGDYSSLYYRKDFLLQNPMTNGVALQYKSANNPLGGGGYNRVNC</sequence>
<accession>A0A650EKN2</accession>
<evidence type="ECO:0000313" key="1">
    <source>
        <dbReference type="EMBL" id="QGT50193.1"/>
    </source>
</evidence>
<reference evidence="1" key="1">
    <citation type="journal article" date="2020" name="J. ISSAAS">
        <title>Lactobacilli and other gastrointestinal microbiota of Peromyscus leucopus, reservoir host for agents of Lyme disease and other zoonoses in North America.</title>
        <authorList>
            <person name="Milovic A."/>
            <person name="Bassam K."/>
            <person name="Shao H."/>
            <person name="Chatzistamou I."/>
            <person name="Tufts D.M."/>
            <person name="Diuk-Wasser M."/>
            <person name="Barbour A.G."/>
        </authorList>
    </citation>
    <scope>NUCLEOTIDE SEQUENCE</scope>
    <source>
        <strain evidence="1">LL4</strain>
    </source>
</reference>
<dbReference type="EMBL" id="MN577568">
    <property type="protein sequence ID" value="QGT50193.1"/>
    <property type="molecule type" value="Genomic_DNA"/>
</dbReference>
<dbReference type="AlphaFoldDB" id="A0A650EKN2"/>
<proteinExistence type="predicted"/>
<organism evidence="1">
    <name type="scientific">uncultured Helicobacter sp</name>
    <dbReference type="NCBI Taxonomy" id="175537"/>
    <lineage>
        <taxon>Bacteria</taxon>
        <taxon>Pseudomonadati</taxon>
        <taxon>Campylobacterota</taxon>
        <taxon>Epsilonproteobacteria</taxon>
        <taxon>Campylobacterales</taxon>
        <taxon>Helicobacteraceae</taxon>
        <taxon>Helicobacter</taxon>
        <taxon>environmental samples</taxon>
    </lineage>
</organism>
<gene>
    <name evidence="1" type="ORF">Helico6505_0250</name>
</gene>
<protein>
    <submittedName>
        <fullName evidence="1">Uncharacterized protein</fullName>
    </submittedName>
</protein>
<name>A0A650EKN2_9HELI</name>